<dbReference type="GO" id="GO:0005975">
    <property type="term" value="P:carbohydrate metabolic process"/>
    <property type="evidence" value="ECO:0007669"/>
    <property type="project" value="InterPro"/>
</dbReference>
<dbReference type="InterPro" id="IPR036291">
    <property type="entry name" value="NAD(P)-bd_dom_sf"/>
</dbReference>
<evidence type="ECO:0000256" key="9">
    <source>
        <dbReference type="ARBA" id="ARBA00023295"/>
    </source>
</evidence>
<dbReference type="GO" id="GO:0047911">
    <property type="term" value="F:galacturan 1,4-alpha-galacturonidase activity"/>
    <property type="evidence" value="ECO:0007669"/>
    <property type="project" value="UniProtKB-EC"/>
</dbReference>
<protein>
    <submittedName>
        <fullName evidence="11">Alpha-galacturonidase</fullName>
        <ecNumber evidence="11">3.2.1.67</ecNumber>
    </submittedName>
</protein>
<dbReference type="InterPro" id="IPR053715">
    <property type="entry name" value="GH4_Enzyme_sf"/>
</dbReference>
<dbReference type="Pfam" id="PF11975">
    <property type="entry name" value="Glyco_hydro_4C"/>
    <property type="match status" value="1"/>
</dbReference>
<dbReference type="PANTHER" id="PTHR32092:SF2">
    <property type="entry name" value="ALPHA-GALACTURONIDASE"/>
    <property type="match status" value="1"/>
</dbReference>
<evidence type="ECO:0000256" key="4">
    <source>
        <dbReference type="ARBA" id="ARBA00022723"/>
    </source>
</evidence>
<evidence type="ECO:0000256" key="6">
    <source>
        <dbReference type="ARBA" id="ARBA00023027"/>
    </source>
</evidence>
<dbReference type="InterPro" id="IPR022616">
    <property type="entry name" value="Glyco_hydro_4_C"/>
</dbReference>
<evidence type="ECO:0000259" key="10">
    <source>
        <dbReference type="Pfam" id="PF11975"/>
    </source>
</evidence>
<sequence length="447" mass="49916">MTNVNICIIGGGGRAWAITFMRDLAGADDVQGKICLYDIDHEAASNNVEVGNRIFRLNGKEGRFHITSCPSLAQALEGSDLVVISIEPGKTSYRYNDLIVPEQYGVLQTVGDTTGPGGIFRARRALPMFFDIGKSIERHCPEAWVINYTNPMTLCTAALYQAFPAIKAMGCCHEVFHIQTFLAKKVSTWFGVETPNRREIAVDISGVNHFTFATKASWKGKDLMGYVAALCEDSETFGDTTDTANKRLKAEKWFEGDHTIALDFYRNFGALGAAGDRHLAEFVPWYLADEKELHSFGIVRTPYAWREREAVRKREKLFTDDELISKETNEEGVDILRSLMGARTIYTNINVPNQGQVPYLPLGHIVESNGFISHNSIKPSLATLPPLAIQTLERHVAEVQELTLKAALQQDDKLLLQAFLNDPLMRLPLSKAKALFREMLENANKQN</sequence>
<gene>
    <name evidence="11" type="ORF">SDC9_94803</name>
</gene>
<proteinExistence type="inferred from homology"/>
<dbReference type="SUPFAM" id="SSF56327">
    <property type="entry name" value="LDH C-terminal domain-like"/>
    <property type="match status" value="1"/>
</dbReference>
<dbReference type="AlphaFoldDB" id="A0A645A708"/>
<keyword evidence="5 11" id="KW-0378">Hydrolase</keyword>
<dbReference type="PRINTS" id="PR00732">
    <property type="entry name" value="GLHYDRLASE4"/>
</dbReference>
<dbReference type="Gene3D" id="3.90.1820.10">
    <property type="entry name" value="AglA-like glucosidase"/>
    <property type="match status" value="1"/>
</dbReference>
<evidence type="ECO:0000256" key="1">
    <source>
        <dbReference type="ARBA" id="ARBA00001911"/>
    </source>
</evidence>
<evidence type="ECO:0000256" key="8">
    <source>
        <dbReference type="ARBA" id="ARBA00023277"/>
    </source>
</evidence>
<keyword evidence="6" id="KW-0520">NAD</keyword>
<comment type="similarity">
    <text evidence="3">Belongs to the glycosyl hydrolase 4 family.</text>
</comment>
<comment type="cofactor">
    <cofactor evidence="2">
        <name>Mn(2+)</name>
        <dbReference type="ChEBI" id="CHEBI:29035"/>
    </cofactor>
</comment>
<keyword evidence="7" id="KW-0464">Manganese</keyword>
<organism evidence="11">
    <name type="scientific">bioreactor metagenome</name>
    <dbReference type="NCBI Taxonomy" id="1076179"/>
    <lineage>
        <taxon>unclassified sequences</taxon>
        <taxon>metagenomes</taxon>
        <taxon>ecological metagenomes</taxon>
    </lineage>
</organism>
<keyword evidence="8" id="KW-0119">Carbohydrate metabolism</keyword>
<dbReference type="InterPro" id="IPR015955">
    <property type="entry name" value="Lactate_DH/Glyco_Ohase_4_C"/>
</dbReference>
<dbReference type="InterPro" id="IPR001088">
    <property type="entry name" value="Glyco_hydro_4"/>
</dbReference>
<evidence type="ECO:0000256" key="7">
    <source>
        <dbReference type="ARBA" id="ARBA00023211"/>
    </source>
</evidence>
<dbReference type="GO" id="GO:0046872">
    <property type="term" value="F:metal ion binding"/>
    <property type="evidence" value="ECO:0007669"/>
    <property type="project" value="UniProtKB-KW"/>
</dbReference>
<feature type="domain" description="Glycosyl hydrolase family 4 C-terminal" evidence="10">
    <location>
        <begin position="205"/>
        <end position="424"/>
    </location>
</feature>
<dbReference type="GO" id="GO:0016616">
    <property type="term" value="F:oxidoreductase activity, acting on the CH-OH group of donors, NAD or NADP as acceptor"/>
    <property type="evidence" value="ECO:0007669"/>
    <property type="project" value="InterPro"/>
</dbReference>
<reference evidence="11" key="1">
    <citation type="submission" date="2019-08" db="EMBL/GenBank/DDBJ databases">
        <authorList>
            <person name="Kucharzyk K."/>
            <person name="Murdoch R.W."/>
            <person name="Higgins S."/>
            <person name="Loffler F."/>
        </authorList>
    </citation>
    <scope>NUCLEOTIDE SEQUENCE</scope>
</reference>
<dbReference type="Pfam" id="PF02056">
    <property type="entry name" value="Glyco_hydro_4"/>
    <property type="match status" value="1"/>
</dbReference>
<dbReference type="EC" id="3.2.1.67" evidence="11"/>
<comment type="caution">
    <text evidence="11">The sequence shown here is derived from an EMBL/GenBank/DDBJ whole genome shotgun (WGS) entry which is preliminary data.</text>
</comment>
<comment type="cofactor">
    <cofactor evidence="1">
        <name>NAD(+)</name>
        <dbReference type="ChEBI" id="CHEBI:57540"/>
    </cofactor>
</comment>
<dbReference type="SUPFAM" id="SSF51735">
    <property type="entry name" value="NAD(P)-binding Rossmann-fold domains"/>
    <property type="match status" value="1"/>
</dbReference>
<dbReference type="PANTHER" id="PTHR32092">
    <property type="entry name" value="6-PHOSPHO-BETA-GLUCOSIDASE-RELATED"/>
    <property type="match status" value="1"/>
</dbReference>
<evidence type="ECO:0000256" key="3">
    <source>
        <dbReference type="ARBA" id="ARBA00010141"/>
    </source>
</evidence>
<dbReference type="EMBL" id="VSSQ01011945">
    <property type="protein sequence ID" value="MPM48081.1"/>
    <property type="molecule type" value="Genomic_DNA"/>
</dbReference>
<evidence type="ECO:0000256" key="2">
    <source>
        <dbReference type="ARBA" id="ARBA00001936"/>
    </source>
</evidence>
<name>A0A645A708_9ZZZZ</name>
<keyword evidence="9 11" id="KW-0326">Glycosidase</keyword>
<evidence type="ECO:0000313" key="11">
    <source>
        <dbReference type="EMBL" id="MPM48081.1"/>
    </source>
</evidence>
<evidence type="ECO:0000256" key="5">
    <source>
        <dbReference type="ARBA" id="ARBA00022801"/>
    </source>
</evidence>
<accession>A0A645A708</accession>
<keyword evidence="4" id="KW-0479">Metal-binding</keyword>